<organism evidence="8 9">
    <name type="scientific">Stegodyphus mimosarum</name>
    <name type="common">African social velvet spider</name>
    <dbReference type="NCBI Taxonomy" id="407821"/>
    <lineage>
        <taxon>Eukaryota</taxon>
        <taxon>Metazoa</taxon>
        <taxon>Ecdysozoa</taxon>
        <taxon>Arthropoda</taxon>
        <taxon>Chelicerata</taxon>
        <taxon>Arachnida</taxon>
        <taxon>Araneae</taxon>
        <taxon>Araneomorphae</taxon>
        <taxon>Entelegynae</taxon>
        <taxon>Eresoidea</taxon>
        <taxon>Eresidae</taxon>
        <taxon>Stegodyphus</taxon>
    </lineage>
</organism>
<feature type="region of interest" description="Disordered" evidence="6">
    <location>
        <begin position="929"/>
        <end position="998"/>
    </location>
</feature>
<feature type="domain" description="MBD" evidence="7">
    <location>
        <begin position="991"/>
        <end position="1062"/>
    </location>
</feature>
<evidence type="ECO:0000256" key="5">
    <source>
        <dbReference type="ARBA" id="ARBA00023242"/>
    </source>
</evidence>
<dbReference type="SMART" id="SM00391">
    <property type="entry name" value="MBD"/>
    <property type="match status" value="3"/>
</dbReference>
<evidence type="ECO:0000313" key="9">
    <source>
        <dbReference type="Proteomes" id="UP000054359"/>
    </source>
</evidence>
<dbReference type="STRING" id="407821.A0A087TFQ2"/>
<dbReference type="OMA" id="STETICP"/>
<feature type="compositionally biased region" description="Polar residues" evidence="6">
    <location>
        <begin position="612"/>
        <end position="627"/>
    </location>
</feature>
<feature type="compositionally biased region" description="Basic and acidic residues" evidence="6">
    <location>
        <begin position="158"/>
        <end position="171"/>
    </location>
</feature>
<dbReference type="SUPFAM" id="SSF54171">
    <property type="entry name" value="DNA-binding domain"/>
    <property type="match status" value="3"/>
</dbReference>
<dbReference type="InterPro" id="IPR016177">
    <property type="entry name" value="DNA-bd_dom_sf"/>
</dbReference>
<evidence type="ECO:0000256" key="1">
    <source>
        <dbReference type="ARBA" id="ARBA00004123"/>
    </source>
</evidence>
<evidence type="ECO:0000256" key="3">
    <source>
        <dbReference type="ARBA" id="ARBA00023125"/>
    </source>
</evidence>
<feature type="compositionally biased region" description="Acidic residues" evidence="6">
    <location>
        <begin position="172"/>
        <end position="182"/>
    </location>
</feature>
<dbReference type="PANTHER" id="PTHR12396">
    <property type="entry name" value="METHYL-CPG BINDING PROTEIN, MBD"/>
    <property type="match status" value="1"/>
</dbReference>
<gene>
    <name evidence="8" type="ORF">X975_25495</name>
</gene>
<feature type="region of interest" description="Disordered" evidence="6">
    <location>
        <begin position="408"/>
        <end position="471"/>
    </location>
</feature>
<comment type="subcellular location">
    <subcellularLocation>
        <location evidence="1">Nucleus</location>
    </subcellularLocation>
</comment>
<keyword evidence="4" id="KW-0804">Transcription</keyword>
<evidence type="ECO:0000256" key="2">
    <source>
        <dbReference type="ARBA" id="ARBA00023015"/>
    </source>
</evidence>
<feature type="non-terminal residue" evidence="8">
    <location>
        <position position="1067"/>
    </location>
</feature>
<dbReference type="InterPro" id="IPR001739">
    <property type="entry name" value="Methyl_CpG_DNA-bd"/>
</dbReference>
<evidence type="ECO:0000313" key="8">
    <source>
        <dbReference type="EMBL" id="KFM63941.1"/>
    </source>
</evidence>
<reference evidence="8 9" key="1">
    <citation type="submission" date="2013-11" db="EMBL/GenBank/DDBJ databases">
        <title>Genome sequencing of Stegodyphus mimosarum.</title>
        <authorList>
            <person name="Bechsgaard J."/>
        </authorList>
    </citation>
    <scope>NUCLEOTIDE SEQUENCE [LARGE SCALE GENOMIC DNA]</scope>
</reference>
<dbReference type="EMBL" id="KK115013">
    <property type="protein sequence ID" value="KFM63941.1"/>
    <property type="molecule type" value="Genomic_DNA"/>
</dbReference>
<dbReference type="GO" id="GO:0003677">
    <property type="term" value="F:DNA binding"/>
    <property type="evidence" value="ECO:0007669"/>
    <property type="project" value="UniProtKB-KW"/>
</dbReference>
<proteinExistence type="predicted"/>
<feature type="compositionally biased region" description="Basic residues" evidence="6">
    <location>
        <begin position="89"/>
        <end position="108"/>
    </location>
</feature>
<dbReference type="Gene3D" id="3.30.890.10">
    <property type="entry name" value="Methyl-cpg-binding Protein 2, Chain A"/>
    <property type="match status" value="3"/>
</dbReference>
<dbReference type="OrthoDB" id="6436604at2759"/>
<feature type="compositionally biased region" description="Polar residues" evidence="6">
    <location>
        <begin position="980"/>
        <end position="989"/>
    </location>
</feature>
<evidence type="ECO:0000259" key="7">
    <source>
        <dbReference type="PROSITE" id="PS50982"/>
    </source>
</evidence>
<dbReference type="PROSITE" id="PS50982">
    <property type="entry name" value="MBD"/>
    <property type="match status" value="3"/>
</dbReference>
<feature type="domain" description="MBD" evidence="7">
    <location>
        <begin position="217"/>
        <end position="288"/>
    </location>
</feature>
<feature type="compositionally biased region" description="Basic and acidic residues" evidence="6">
    <location>
        <begin position="196"/>
        <end position="205"/>
    </location>
</feature>
<dbReference type="Pfam" id="PF01429">
    <property type="entry name" value="MBD"/>
    <property type="match status" value="3"/>
</dbReference>
<evidence type="ECO:0000256" key="6">
    <source>
        <dbReference type="SAM" id="MobiDB-lite"/>
    </source>
</evidence>
<feature type="compositionally biased region" description="Basic and acidic residues" evidence="6">
    <location>
        <begin position="70"/>
        <end position="80"/>
    </location>
</feature>
<keyword evidence="9" id="KW-1185">Reference proteome</keyword>
<sequence length="1067" mass="118001">MSSSTFEVKDTENEKVIGFGLENCDENGITMATQIDSELPKDHTYTKEPDVLEDDLTKSSETTGNQLDGAEDHATAEKPRASRGTKAQKVTKKSTTKAKSKSPKKSASSKKSQTKKEVLSDEGNTVGEAVDEEKSNEKQGPVADEEQSKAKRKSRKRKFEEKENVVDRSIVEEVENISEEAMDNNSSDGNPSKKKNAADAEEAPKAKKVAKAKKVLASDSVEDQHNLPKGWVRKTVVRKSGKTAGQVDVYIYSPEGIKFRSKPDIAAYLARTKSPLKLDDFSFSKKLSDSSSVKPAVKKEKLPSTKLTSPAKKKAKQSVASPKKSPKLLVKINFAGKSKKRNVKKSAEKASKSPVKEGGLKASSAKKLDSNYGKLTLKNGKVAKLPQLDGKTSKEKSGIKEPYVVLDDSLKKVTSGSTTASKRKSLPPRRLIEEVEDDSHEIPPSPPMENANMSHSPAQHKRKTTPPSRLIPENFDIEKLFLSPEESAVLSVTDEKLKRKSSNLQPKEASDSDKSSSLPLQSNNHSTIPATPSRKLATRIRSRERNSLSKLSPPVQSSIAAVVPFRRKRVSVPPSRLIAEDSAFEKFAPEEKYFPKKKKTSPSTSLIKEESSLTPSEHNTKNPSQVSPLKRSYRKKIPDMQDNVLNKSIIEEVQNISEAASNSLCVSTISKKRERSLNLKESTKEELYNDHINENKPCLPEGWSSKAIVRKSGKTAGNVDLYIYSPDGLKFRSKAEIAKYLKRINSPLKLDDFNISHDQLTKQENVLIPAKTSEEQVEPDSICDSRSKSSDSTALNSRRVSKTTVSKSPKMTVKNDRKSRAILESLDSSGSIFKNGGPQKEGTGGHTEFENHQEATPKTQTQNTEPSESHSLSGKANEMVAMENISVKLMRHDVDKIVQYEKNYPSAIKTGRRGQKKKFQEKENVIFETSSEELKNGKEEGNISGPSSLDSRATRKRKNTPLAISKKIPKRLNNAHKSPESLTATSSSPLLDENKSDQRDVPEGWMINLVKRKSGKTAGLVDIYIYSPEGLKFRSKPDLAAYLARTKSPLKLEDFSFDKKQITGKSK</sequence>
<feature type="domain" description="MBD" evidence="7">
    <location>
        <begin position="689"/>
        <end position="760"/>
    </location>
</feature>
<protein>
    <recommendedName>
        <fullName evidence="7">MBD domain-containing protein</fullName>
    </recommendedName>
</protein>
<feature type="region of interest" description="Disordered" evidence="6">
    <location>
        <begin position="590"/>
        <end position="634"/>
    </location>
</feature>
<keyword evidence="2" id="KW-0805">Transcription regulation</keyword>
<feature type="compositionally biased region" description="Polar residues" evidence="6">
    <location>
        <begin position="515"/>
        <end position="530"/>
    </location>
</feature>
<dbReference type="AlphaFoldDB" id="A0A087TFQ2"/>
<evidence type="ECO:0000256" key="4">
    <source>
        <dbReference type="ARBA" id="ARBA00023163"/>
    </source>
</evidence>
<feature type="compositionally biased region" description="Polar residues" evidence="6">
    <location>
        <begin position="856"/>
        <end position="874"/>
    </location>
</feature>
<feature type="compositionally biased region" description="Polar residues" evidence="6">
    <location>
        <begin position="793"/>
        <end position="809"/>
    </location>
</feature>
<dbReference type="GO" id="GO:0005654">
    <property type="term" value="C:nucleoplasm"/>
    <property type="evidence" value="ECO:0007669"/>
    <property type="project" value="UniProtKB-ARBA"/>
</dbReference>
<feature type="region of interest" description="Disordered" evidence="6">
    <location>
        <begin position="491"/>
        <end position="554"/>
    </location>
</feature>
<keyword evidence="3" id="KW-0238">DNA-binding</keyword>
<feature type="region of interest" description="Disordered" evidence="6">
    <location>
        <begin position="34"/>
        <end position="223"/>
    </location>
</feature>
<feature type="region of interest" description="Disordered" evidence="6">
    <location>
        <begin position="768"/>
        <end position="876"/>
    </location>
</feature>
<dbReference type="Proteomes" id="UP000054359">
    <property type="component" value="Unassembled WGS sequence"/>
</dbReference>
<feature type="compositionally biased region" description="Basic and acidic residues" evidence="6">
    <location>
        <begin position="345"/>
        <end position="359"/>
    </location>
</feature>
<feature type="region of interest" description="Disordered" evidence="6">
    <location>
        <begin position="285"/>
        <end position="369"/>
    </location>
</feature>
<name>A0A087TFQ2_STEMI</name>
<accession>A0A087TFQ2</accession>
<keyword evidence="5" id="KW-0539">Nucleus</keyword>
<dbReference type="CDD" id="cd00122">
    <property type="entry name" value="MBD"/>
    <property type="match status" value="3"/>
</dbReference>
<feature type="compositionally biased region" description="Basic and acidic residues" evidence="6">
    <location>
        <begin position="38"/>
        <end position="58"/>
    </location>
</feature>
<feature type="compositionally biased region" description="Basic and acidic residues" evidence="6">
    <location>
        <begin position="932"/>
        <end position="941"/>
    </location>
</feature>